<accession>A0AA88V073</accession>
<dbReference type="AlphaFoldDB" id="A0AA88V073"/>
<keyword evidence="5" id="KW-1185">Reference proteome</keyword>
<feature type="domain" description="Transcription factor TFIIB cyclin-like" evidence="3">
    <location>
        <begin position="53"/>
        <end position="98"/>
    </location>
</feature>
<keyword evidence="2" id="KW-0804">Transcription</keyword>
<dbReference type="InterPro" id="IPR013150">
    <property type="entry name" value="TFIIB_cyclin"/>
</dbReference>
<dbReference type="EMBL" id="JAVXUP010003554">
    <property type="protein sequence ID" value="KAK2998659.1"/>
    <property type="molecule type" value="Genomic_DNA"/>
</dbReference>
<evidence type="ECO:0000256" key="2">
    <source>
        <dbReference type="ARBA" id="ARBA00023163"/>
    </source>
</evidence>
<dbReference type="SUPFAM" id="SSF47954">
    <property type="entry name" value="Cyclin-like"/>
    <property type="match status" value="1"/>
</dbReference>
<dbReference type="PRINTS" id="PR00685">
    <property type="entry name" value="TIFACTORIIB"/>
</dbReference>
<name>A0AA88V073_9ASTE</name>
<reference evidence="4" key="1">
    <citation type="submission" date="2022-12" db="EMBL/GenBank/DDBJ databases">
        <title>Draft genome assemblies for two species of Escallonia (Escalloniales).</title>
        <authorList>
            <person name="Chanderbali A."/>
            <person name="Dervinis C."/>
            <person name="Anghel I."/>
            <person name="Soltis D."/>
            <person name="Soltis P."/>
            <person name="Zapata F."/>
        </authorList>
    </citation>
    <scope>NUCLEOTIDE SEQUENCE</scope>
    <source>
        <strain evidence="4">UCBG64.0493</strain>
        <tissue evidence="4">Leaf</tissue>
    </source>
</reference>
<comment type="caution">
    <text evidence="4">The sequence shown here is derived from an EMBL/GenBank/DDBJ whole genome shotgun (WGS) entry which is preliminary data.</text>
</comment>
<evidence type="ECO:0000256" key="1">
    <source>
        <dbReference type="ARBA" id="ARBA00023015"/>
    </source>
</evidence>
<sequence>MSRRLLVRRGGLSLKVGEACSCVDTSGDDGGEMTLSMSSSSCSSTTRKGKVLRSPISICAAVISIVTQLSDDKKPLKDVAIATGVVEGKIRNSYKDLYYHLSKIIPGWYVQEKDLKNLCSL</sequence>
<evidence type="ECO:0000313" key="5">
    <source>
        <dbReference type="Proteomes" id="UP001188597"/>
    </source>
</evidence>
<protein>
    <recommendedName>
        <fullName evidence="3">Transcription factor TFIIB cyclin-like domain-containing protein</fullName>
    </recommendedName>
</protein>
<dbReference type="Pfam" id="PF00382">
    <property type="entry name" value="TFIIB"/>
    <property type="match status" value="1"/>
</dbReference>
<keyword evidence="1" id="KW-0805">Transcription regulation</keyword>
<proteinExistence type="predicted"/>
<dbReference type="GO" id="GO:0017025">
    <property type="term" value="F:TBP-class protein binding"/>
    <property type="evidence" value="ECO:0007669"/>
    <property type="project" value="InterPro"/>
</dbReference>
<gene>
    <name evidence="4" type="ORF">RJ639_022600</name>
</gene>
<dbReference type="GO" id="GO:0070897">
    <property type="term" value="P:transcription preinitiation complex assembly"/>
    <property type="evidence" value="ECO:0007669"/>
    <property type="project" value="InterPro"/>
</dbReference>
<evidence type="ECO:0000313" key="4">
    <source>
        <dbReference type="EMBL" id="KAK2998659.1"/>
    </source>
</evidence>
<dbReference type="InterPro" id="IPR000812">
    <property type="entry name" value="TFIIB"/>
</dbReference>
<evidence type="ECO:0000259" key="3">
    <source>
        <dbReference type="Pfam" id="PF00382"/>
    </source>
</evidence>
<organism evidence="4 5">
    <name type="scientific">Escallonia herrerae</name>
    <dbReference type="NCBI Taxonomy" id="1293975"/>
    <lineage>
        <taxon>Eukaryota</taxon>
        <taxon>Viridiplantae</taxon>
        <taxon>Streptophyta</taxon>
        <taxon>Embryophyta</taxon>
        <taxon>Tracheophyta</taxon>
        <taxon>Spermatophyta</taxon>
        <taxon>Magnoliopsida</taxon>
        <taxon>eudicotyledons</taxon>
        <taxon>Gunneridae</taxon>
        <taxon>Pentapetalae</taxon>
        <taxon>asterids</taxon>
        <taxon>campanulids</taxon>
        <taxon>Escalloniales</taxon>
        <taxon>Escalloniaceae</taxon>
        <taxon>Escallonia</taxon>
    </lineage>
</organism>
<dbReference type="InterPro" id="IPR036915">
    <property type="entry name" value="Cyclin-like_sf"/>
</dbReference>
<dbReference type="Gene3D" id="1.10.472.10">
    <property type="entry name" value="Cyclin-like"/>
    <property type="match status" value="1"/>
</dbReference>
<dbReference type="Proteomes" id="UP001188597">
    <property type="component" value="Unassembled WGS sequence"/>
</dbReference>